<dbReference type="VEuPathDB" id="TriTrypDB:LDHU3_14.1530"/>
<dbReference type="GO" id="GO:0097014">
    <property type="term" value="C:ciliary plasm"/>
    <property type="evidence" value="ECO:0007669"/>
    <property type="project" value="TreeGrafter"/>
</dbReference>
<evidence type="ECO:0000313" key="8">
    <source>
        <dbReference type="Proteomes" id="UP000318821"/>
    </source>
</evidence>
<dbReference type="Proteomes" id="UP000318821">
    <property type="component" value="Unassembled WGS sequence"/>
</dbReference>
<name>A0A504Y0A0_LEIDO</name>
<proteinExistence type="predicted"/>
<dbReference type="GO" id="GO:0045504">
    <property type="term" value="F:dynein heavy chain binding"/>
    <property type="evidence" value="ECO:0007669"/>
    <property type="project" value="TreeGrafter"/>
</dbReference>
<feature type="compositionally biased region" description="Low complexity" evidence="5">
    <location>
        <begin position="90"/>
        <end position="124"/>
    </location>
</feature>
<dbReference type="Gene3D" id="2.40.50.140">
    <property type="entry name" value="Nucleic acid-binding proteins"/>
    <property type="match status" value="2"/>
</dbReference>
<dbReference type="PANTHER" id="PTHR12442:SF26">
    <property type="entry name" value="CYTOPLASMIC DYNEIN 2 INTERMEDIATE CHAIN 2"/>
    <property type="match status" value="1"/>
</dbReference>
<dbReference type="SUPFAM" id="SSF50978">
    <property type="entry name" value="WD40 repeat-like"/>
    <property type="match status" value="1"/>
</dbReference>
<evidence type="ECO:0000256" key="3">
    <source>
        <dbReference type="ARBA" id="ARBA00022574"/>
    </source>
</evidence>
<feature type="compositionally biased region" description="Low complexity" evidence="5">
    <location>
        <begin position="1424"/>
        <end position="1439"/>
    </location>
</feature>
<organism evidence="7 8">
    <name type="scientific">Leishmania donovani</name>
    <dbReference type="NCBI Taxonomy" id="5661"/>
    <lineage>
        <taxon>Eukaryota</taxon>
        <taxon>Discoba</taxon>
        <taxon>Euglenozoa</taxon>
        <taxon>Kinetoplastea</taxon>
        <taxon>Metakinetoplastina</taxon>
        <taxon>Trypanosomatida</taxon>
        <taxon>Trypanosomatidae</taxon>
        <taxon>Leishmaniinae</taxon>
        <taxon>Leishmania</taxon>
    </lineage>
</organism>
<keyword evidence="3" id="KW-0853">WD repeat</keyword>
<evidence type="ECO:0000313" key="7">
    <source>
        <dbReference type="EMBL" id="TPP53429.1"/>
    </source>
</evidence>
<feature type="region of interest" description="Disordered" evidence="5">
    <location>
        <begin position="651"/>
        <end position="671"/>
    </location>
</feature>
<feature type="compositionally biased region" description="Acidic residues" evidence="5">
    <location>
        <begin position="1460"/>
        <end position="1469"/>
    </location>
</feature>
<feature type="region of interest" description="Disordered" evidence="5">
    <location>
        <begin position="1424"/>
        <end position="1469"/>
    </location>
</feature>
<dbReference type="InterPro" id="IPR015943">
    <property type="entry name" value="WD40/YVTN_repeat-like_dom_sf"/>
</dbReference>
<protein>
    <submittedName>
        <fullName evidence="7">Cold-shock DNA-binding domain family protein</fullName>
    </submittedName>
</protein>
<feature type="region of interest" description="Disordered" evidence="5">
    <location>
        <begin position="25"/>
        <end position="150"/>
    </location>
</feature>
<dbReference type="SMART" id="SM00320">
    <property type="entry name" value="WD40"/>
    <property type="match status" value="3"/>
</dbReference>
<dbReference type="InterPro" id="IPR012340">
    <property type="entry name" value="NA-bd_OB-fold"/>
</dbReference>
<dbReference type="InterPro" id="IPR036322">
    <property type="entry name" value="WD40_repeat_dom_sf"/>
</dbReference>
<reference evidence="8" key="1">
    <citation type="submission" date="2019-02" db="EMBL/GenBank/DDBJ databases">
        <title>FDA dAtabase for Regulatory Grade micrObial Sequences (FDA-ARGOS): Supporting development and validation of Infectious Disease Dx tests.</title>
        <authorList>
            <person name="Duncan R."/>
            <person name="Fisher C."/>
            <person name="Tallon L."/>
            <person name="Sadzewicz L."/>
            <person name="Sengamalay N."/>
            <person name="Ott S."/>
            <person name="Godinez A."/>
            <person name="Nagaraj S."/>
            <person name="Vavikolanu K."/>
            <person name="Vyas G."/>
            <person name="Nadendla S."/>
            <person name="Aluvathingal J."/>
            <person name="Sichtig H."/>
        </authorList>
    </citation>
    <scope>NUCLEOTIDE SEQUENCE [LARGE SCALE GENOMIC DNA]</scope>
    <source>
        <strain evidence="8">FDAARGOS_360</strain>
    </source>
</reference>
<dbReference type="GO" id="GO:0005868">
    <property type="term" value="C:cytoplasmic dynein complex"/>
    <property type="evidence" value="ECO:0007669"/>
    <property type="project" value="TreeGrafter"/>
</dbReference>
<dbReference type="GO" id="GO:0003677">
    <property type="term" value="F:DNA binding"/>
    <property type="evidence" value="ECO:0007669"/>
    <property type="project" value="UniProtKB-KW"/>
</dbReference>
<feature type="compositionally biased region" description="Low complexity" evidence="5">
    <location>
        <begin position="1294"/>
        <end position="1305"/>
    </location>
</feature>
<dbReference type="InterPro" id="IPR050687">
    <property type="entry name" value="Dynein_IC"/>
</dbReference>
<dbReference type="VEuPathDB" id="TriTrypDB:LdCL_140017900"/>
<evidence type="ECO:0000256" key="5">
    <source>
        <dbReference type="SAM" id="MobiDB-lite"/>
    </source>
</evidence>
<dbReference type="FunFam" id="2.40.50.140:FF:000567">
    <property type="entry name" value="Cold-shock DNA-binding domain containing protein, putative"/>
    <property type="match status" value="1"/>
</dbReference>
<dbReference type="GO" id="GO:0042073">
    <property type="term" value="P:intraciliary transport"/>
    <property type="evidence" value="ECO:0007669"/>
    <property type="project" value="TreeGrafter"/>
</dbReference>
<comment type="caution">
    <text evidence="7">The sequence shown here is derived from an EMBL/GenBank/DDBJ whole genome shotgun (WGS) entry which is preliminary data.</text>
</comment>
<dbReference type="VEuPathDB" id="TriTrypDB:LdBPK_141200.1"/>
<dbReference type="PROSITE" id="PS51857">
    <property type="entry name" value="CSD_2"/>
    <property type="match status" value="1"/>
</dbReference>
<evidence type="ECO:0000259" key="6">
    <source>
        <dbReference type="PROSITE" id="PS51857"/>
    </source>
</evidence>
<dbReference type="EMBL" id="RHLD01000042">
    <property type="protein sequence ID" value="TPP53429.1"/>
    <property type="molecule type" value="Genomic_DNA"/>
</dbReference>
<dbReference type="SUPFAM" id="SSF50249">
    <property type="entry name" value="Nucleic acid-binding proteins"/>
    <property type="match status" value="1"/>
</dbReference>
<dbReference type="InterPro" id="IPR001680">
    <property type="entry name" value="WD40_rpt"/>
</dbReference>
<keyword evidence="2" id="KW-0963">Cytoplasm</keyword>
<dbReference type="GO" id="GO:0045503">
    <property type="term" value="F:dynein light chain binding"/>
    <property type="evidence" value="ECO:0007669"/>
    <property type="project" value="TreeGrafter"/>
</dbReference>
<accession>A0A504Y0A0</accession>
<feature type="compositionally biased region" description="Low complexity" evidence="5">
    <location>
        <begin position="29"/>
        <end position="75"/>
    </location>
</feature>
<comment type="subcellular location">
    <subcellularLocation>
        <location evidence="1">Cytoplasm</location>
    </subcellularLocation>
</comment>
<keyword evidence="4" id="KW-0677">Repeat</keyword>
<evidence type="ECO:0000256" key="4">
    <source>
        <dbReference type="ARBA" id="ARBA00022737"/>
    </source>
</evidence>
<dbReference type="VEuPathDB" id="TriTrypDB:LdCL_140018000"/>
<dbReference type="InterPro" id="IPR002059">
    <property type="entry name" value="CSP_DNA-bd"/>
</dbReference>
<feature type="region of interest" description="Disordered" evidence="5">
    <location>
        <begin position="1286"/>
        <end position="1305"/>
    </location>
</feature>
<feature type="compositionally biased region" description="Low complexity" evidence="5">
    <location>
        <begin position="132"/>
        <end position="150"/>
    </location>
</feature>
<dbReference type="CDD" id="cd04458">
    <property type="entry name" value="CSP_CDS"/>
    <property type="match status" value="1"/>
</dbReference>
<keyword evidence="7" id="KW-0238">DNA-binding</keyword>
<evidence type="ECO:0000256" key="2">
    <source>
        <dbReference type="ARBA" id="ARBA00022490"/>
    </source>
</evidence>
<dbReference type="VEuPathDB" id="TriTrypDB:LdBPK_141210.1"/>
<sequence length="1469" mass="151112">MDLAEKRKQLEALRAARQAKQQVVEQYISGRSSNPGGSPTSSTSLSRSTLALAPPAIASAGDSAAATGTSTSPSSALPPPLRSRSGGGRLSVSSTRGTAATAKAAAPSAASSPVTSASPTTPTAQKARPTTPSRQSAPSQAQDAAAADGGAAPRSIHLVSFNKESTAAHAAVAGFSAASPNAHPVVGSLYGSALPPVTSRAAAAPPTEEGLAAYGGWGFLRKCMRVSARDATGAAVTQPVCIFNPSVLLGDVAGSVESSRRRVILDSTSCLVPYDGAAAGQRLGDAAMMTSPTVWSVCVAAAYGSCDSPAVTVGGNGGELSVNTRCHGNTDLAGPDNRTGASALDPLFMLSPGGTSSALKVAKESPGLVLAWFLVPLPANTMPRKEGSFAGAAAAPGGGFVGCVSGNITTTPEHVVIVLPLVCDSEVTTLLAHPLQPSTLLGGTRCGRIVQWSIGQAWAQIEPRRLLERALATTGTTTTLLLPPQRPAHSSFPSPQAHQAPVLRMAVHGDASCHHLYSISQEGKVCTWTASQPLHPTASCLSYLGIRPMGCIGVTAQFVERAGTDAMTKVFIGTTSGALLVGANRDAKSIELQYYGPPRALPTSSTVIRTLDITATSAYPNGAAAASTASFRDGAGATASTCLTASLEHPAGAEASAAPEQSGHHLTAMSSPSPAAAAVARRVQAAALQPHRGRIVSMALQTATHGLRGRDCIVSAATDGSCVAWFDRSVIPLEGFSSAVTSVCWSPTKHGVLAAGDASGLVTVWAVNTSIITPVVTVSLREAGHRACGNASSDGVLWVVPGTSDAAAGAGDGTAGGGTLGFGGDDDEADAVDGEEVGASLGEADVVGSAISSVFFSRDGQWLFAITTPTETATVKHVGCTESGSRRFQTPSCTASGVKGGLGSRDTNGPKILAALSAPRGSTSRENPQRALKAGLSVGWPLCRTAALGLERAEVLAVGFEAAVPQKCAEQDVNNFTRRSDVVATAALRTGSRMGLSCALTSGLSPRCFSNTPARLSCGAGILHRSKLCLSGFGEPAQGRPHSTNHGAVRLHGTVTAFKHRRGYGFVLAEGIAASAPPLKHTYVALDTHAAAARNDGVPPAREEPCNELHKSFFFTRSALMGGFYVTEGERVSFAVVPVPPRKGINRRVAGDSPSSCKDDGDHAALAAAETAEFSLGSPEGGLEEDSSAVTSDTQSQPHRIAVSLRYYDDKTGKEKPISPLTLYGKIVEWDAAAGVGVIAELDTRRQYHEDAPRFPFSLENVDLALGTELRSGRYVRFCLEPATPAHSGGGEDTAAAATPTSGAEAAADVDEDVELVAQRVIIDSTMERRKGAFGRPLVLADAAPGTMTSESRFSGVVREVKVDHFGFIQDDLSGESIFFHFSNTSSKVKAGDRVTYLLREVEYGKHAGKKACYDVLIDQTSTSRAPGAASDRGASAGAGDAGEHHRKHAAERRSKTARDEDDLDFELL</sequence>
<dbReference type="PANTHER" id="PTHR12442">
    <property type="entry name" value="DYNEIN INTERMEDIATE CHAIN"/>
    <property type="match status" value="1"/>
</dbReference>
<gene>
    <name evidence="7" type="ORF">CGC20_38340</name>
</gene>
<dbReference type="VEuPathDB" id="TriTrypDB:LDHU3_14.1550"/>
<dbReference type="Gene3D" id="2.130.10.10">
    <property type="entry name" value="YVTN repeat-like/Quinoprotein amine dehydrogenase"/>
    <property type="match status" value="1"/>
</dbReference>
<feature type="compositionally biased region" description="Polar residues" evidence="5">
    <location>
        <begin position="1188"/>
        <end position="1197"/>
    </location>
</feature>
<feature type="region of interest" description="Disordered" evidence="5">
    <location>
        <begin position="1174"/>
        <end position="1197"/>
    </location>
</feature>
<evidence type="ECO:0000256" key="1">
    <source>
        <dbReference type="ARBA" id="ARBA00004496"/>
    </source>
</evidence>
<feature type="domain" description="CSD" evidence="6">
    <location>
        <begin position="1353"/>
        <end position="1417"/>
    </location>
</feature>